<dbReference type="InterPro" id="IPR050554">
    <property type="entry name" value="Met_Synthase/Corrinoid"/>
</dbReference>
<evidence type="ECO:0000313" key="4">
    <source>
        <dbReference type="Proteomes" id="UP000008718"/>
    </source>
</evidence>
<dbReference type="PANTHER" id="PTHR45833">
    <property type="entry name" value="METHIONINE SYNTHASE"/>
    <property type="match status" value="1"/>
</dbReference>
<proteinExistence type="predicted"/>
<dbReference type="eggNOG" id="COG1410">
    <property type="taxonomic scope" value="Bacteria"/>
</dbReference>
<dbReference type="OrthoDB" id="9803687at2"/>
<reference key="1">
    <citation type="submission" date="2010-11" db="EMBL/GenBank/DDBJ databases">
        <title>The complete genome of Paludibacter propionicigenes DSM 17365.</title>
        <authorList>
            <consortium name="US DOE Joint Genome Institute (JGI-PGF)"/>
            <person name="Lucas S."/>
            <person name="Copeland A."/>
            <person name="Lapidus A."/>
            <person name="Bruce D."/>
            <person name="Goodwin L."/>
            <person name="Pitluck S."/>
            <person name="Kyrpides N."/>
            <person name="Mavromatis K."/>
            <person name="Ivanova N."/>
            <person name="Munk A.C."/>
            <person name="Brettin T."/>
            <person name="Detter J.C."/>
            <person name="Han C."/>
            <person name="Tapia R."/>
            <person name="Land M."/>
            <person name="Hauser L."/>
            <person name="Markowitz V."/>
            <person name="Cheng J.-F."/>
            <person name="Hugenholtz P."/>
            <person name="Woyke T."/>
            <person name="Wu D."/>
            <person name="Gronow S."/>
            <person name="Wellnitz S."/>
            <person name="Brambilla E."/>
            <person name="Klenk H.-P."/>
            <person name="Eisen J.A."/>
        </authorList>
    </citation>
    <scope>NUCLEOTIDE SEQUENCE</scope>
    <source>
        <strain>WB4</strain>
    </source>
</reference>
<name>E4T5X7_PALPW</name>
<dbReference type="GO" id="GO:0005829">
    <property type="term" value="C:cytosol"/>
    <property type="evidence" value="ECO:0007669"/>
    <property type="project" value="TreeGrafter"/>
</dbReference>
<dbReference type="Gene3D" id="3.10.196.10">
    <property type="entry name" value="Vitamin B12-dependent methionine synthase, activation domain"/>
    <property type="match status" value="1"/>
</dbReference>
<dbReference type="SUPFAM" id="SSF56507">
    <property type="entry name" value="Methionine synthase activation domain-like"/>
    <property type="match status" value="1"/>
</dbReference>
<dbReference type="InterPro" id="IPR037010">
    <property type="entry name" value="VitB12-dep_Met_synth_activ_sf"/>
</dbReference>
<keyword evidence="1 3" id="KW-0808">Transferase</keyword>
<dbReference type="GO" id="GO:0032259">
    <property type="term" value="P:methylation"/>
    <property type="evidence" value="ECO:0007669"/>
    <property type="project" value="UniProtKB-KW"/>
</dbReference>
<dbReference type="EC" id="2.1.1.13" evidence="3"/>
<dbReference type="STRING" id="694427.Palpr_1984"/>
<keyword evidence="4" id="KW-1185">Reference proteome</keyword>
<feature type="domain" description="AdoMet activation" evidence="2">
    <location>
        <begin position="1"/>
        <end position="313"/>
    </location>
</feature>
<dbReference type="Gene3D" id="1.10.288.10">
    <property type="entry name" value="Cobalamin-dependent Methionine Synthase, domain 2"/>
    <property type="match status" value="1"/>
</dbReference>
<dbReference type="PROSITE" id="PS50974">
    <property type="entry name" value="ADOMET_ACTIVATION"/>
    <property type="match status" value="1"/>
</dbReference>
<dbReference type="Proteomes" id="UP000008718">
    <property type="component" value="Chromosome"/>
</dbReference>
<protein>
    <submittedName>
        <fullName evidence="3">Methionine synthase</fullName>
        <ecNumber evidence="3">2.1.1.13</ecNumber>
    </submittedName>
</protein>
<sequence length="313" mass="35539">MSYIPSKPNTLGLIQLTDIDLREIVPFIDWGFFFMAWRMSGKYEGIETVHDCLSCKTTWLQQFPPADRPRAEEALKLFKDAQEMLRNMLDEKIVSVNASFGVFQGYALGDDIFIENNGSTITLPMLRQQHPATDGFCYSLADFVAPENDYVGAFATTIQGVEAYAETFEKDDDVYHSILAKTLSDRLAEAAAEWLHFKVRREYWGYAPDENLSIKEMLKTTYSGIRPAVGYPSLPDQSIIFELEPLLKFTEVGITLTENGAMFPNASVCGLYFAHPQSKYFMIGKIDENQFLDYAQRCGKSPDILRKWMAANL</sequence>
<gene>
    <name evidence="3" type="ordered locus">Palpr_1984</name>
</gene>
<dbReference type="PANTHER" id="PTHR45833:SF2">
    <property type="entry name" value="BIFUNCTIONAL HOMOCYSTEINE S-METHYLTRANSFERASE_5,10-METHYLENETETRAHYDROFOLATE REDUCTASE"/>
    <property type="match status" value="1"/>
</dbReference>
<evidence type="ECO:0000313" key="3">
    <source>
        <dbReference type="EMBL" id="ADQ80121.1"/>
    </source>
</evidence>
<evidence type="ECO:0000259" key="2">
    <source>
        <dbReference type="PROSITE" id="PS50974"/>
    </source>
</evidence>
<dbReference type="RefSeq" id="WP_013445490.1">
    <property type="nucleotide sequence ID" value="NC_014734.1"/>
</dbReference>
<reference evidence="3 4" key="2">
    <citation type="journal article" date="2011" name="Stand. Genomic Sci.">
        <title>Complete genome sequence of Paludibacter propionicigenes type strain (WB4).</title>
        <authorList>
            <person name="Gronow S."/>
            <person name="Munk C."/>
            <person name="Lapidus A."/>
            <person name="Nolan M."/>
            <person name="Lucas S."/>
            <person name="Hammon N."/>
            <person name="Deshpande S."/>
            <person name="Cheng J.F."/>
            <person name="Tapia R."/>
            <person name="Han C."/>
            <person name="Goodwin L."/>
            <person name="Pitluck S."/>
            <person name="Liolios K."/>
            <person name="Ivanova N."/>
            <person name="Mavromatis K."/>
            <person name="Mikhailova N."/>
            <person name="Pati A."/>
            <person name="Chen A."/>
            <person name="Palaniappan K."/>
            <person name="Land M."/>
            <person name="Hauser L."/>
            <person name="Chang Y.J."/>
            <person name="Jeffries C.D."/>
            <person name="Brambilla E."/>
            <person name="Rohde M."/>
            <person name="Goker M."/>
            <person name="Detter J.C."/>
            <person name="Woyke T."/>
            <person name="Bristow J."/>
            <person name="Eisen J.A."/>
            <person name="Markowitz V."/>
            <person name="Hugenholtz P."/>
            <person name="Kyrpides N.C."/>
            <person name="Klenk H.P."/>
        </authorList>
    </citation>
    <scope>NUCLEOTIDE SEQUENCE [LARGE SCALE GENOMIC DNA]</scope>
    <source>
        <strain evidence="4">DSM 17365 / JCM 13257 / WB4</strain>
    </source>
</reference>
<accession>E4T5X7</accession>
<dbReference type="EMBL" id="CP002345">
    <property type="protein sequence ID" value="ADQ80121.1"/>
    <property type="molecule type" value="Genomic_DNA"/>
</dbReference>
<dbReference type="HOGENOM" id="CLU_058052_0_0_10"/>
<keyword evidence="1 3" id="KW-0489">Methyltransferase</keyword>
<organism evidence="3 4">
    <name type="scientific">Paludibacter propionicigenes (strain DSM 17365 / JCM 13257 / WB4)</name>
    <dbReference type="NCBI Taxonomy" id="694427"/>
    <lineage>
        <taxon>Bacteria</taxon>
        <taxon>Pseudomonadati</taxon>
        <taxon>Bacteroidota</taxon>
        <taxon>Bacteroidia</taxon>
        <taxon>Bacteroidales</taxon>
        <taxon>Paludibacteraceae</taxon>
        <taxon>Paludibacter</taxon>
    </lineage>
</organism>
<evidence type="ECO:0000256" key="1">
    <source>
        <dbReference type="PROSITE-ProRule" id="PRU00346"/>
    </source>
</evidence>
<dbReference type="Pfam" id="PF02965">
    <property type="entry name" value="Met_synt_B12"/>
    <property type="match status" value="1"/>
</dbReference>
<dbReference type="InterPro" id="IPR004223">
    <property type="entry name" value="VitB12-dep_Met_synth_activ_dom"/>
</dbReference>
<dbReference type="KEGG" id="ppn:Palpr_1984"/>
<dbReference type="GO" id="GO:0008705">
    <property type="term" value="F:methionine synthase activity"/>
    <property type="evidence" value="ECO:0007669"/>
    <property type="project" value="UniProtKB-EC"/>
</dbReference>
<dbReference type="AlphaFoldDB" id="E4T5X7"/>